<gene>
    <name evidence="1" type="ORF">SORBI_3006G100266</name>
</gene>
<dbReference type="SUPFAM" id="SSF50249">
    <property type="entry name" value="Nucleic acid-binding proteins"/>
    <property type="match status" value="1"/>
</dbReference>
<accession>A0A1Z5RD57</accession>
<dbReference type="FunCoup" id="A0A1Z5RD57">
    <property type="interactions" value="24"/>
</dbReference>
<dbReference type="PANTHER" id="PTHR38542:SF2">
    <property type="entry name" value="REPLICATION FACTOR A C-TERMINAL DOMAIN-CONTAINING PROTEIN"/>
    <property type="match status" value="1"/>
</dbReference>
<dbReference type="InParanoid" id="A0A1Z5RD57"/>
<name>A0A1Z5RD57_SORBI</name>
<dbReference type="Gene3D" id="2.40.50.140">
    <property type="entry name" value="Nucleic acid-binding proteins"/>
    <property type="match status" value="1"/>
</dbReference>
<dbReference type="EMBL" id="CM000765">
    <property type="protein sequence ID" value="OQU81672.1"/>
    <property type="molecule type" value="Genomic_DNA"/>
</dbReference>
<dbReference type="Proteomes" id="UP000000768">
    <property type="component" value="Chromosome 6"/>
</dbReference>
<evidence type="ECO:0000313" key="1">
    <source>
        <dbReference type="EMBL" id="OQU81672.1"/>
    </source>
</evidence>
<organism evidence="1 2">
    <name type="scientific">Sorghum bicolor</name>
    <name type="common">Sorghum</name>
    <name type="synonym">Sorghum vulgare</name>
    <dbReference type="NCBI Taxonomy" id="4558"/>
    <lineage>
        <taxon>Eukaryota</taxon>
        <taxon>Viridiplantae</taxon>
        <taxon>Streptophyta</taxon>
        <taxon>Embryophyta</taxon>
        <taxon>Tracheophyta</taxon>
        <taxon>Spermatophyta</taxon>
        <taxon>Magnoliopsida</taxon>
        <taxon>Liliopsida</taxon>
        <taxon>Poales</taxon>
        <taxon>Poaceae</taxon>
        <taxon>PACMAD clade</taxon>
        <taxon>Panicoideae</taxon>
        <taxon>Andropogonodae</taxon>
        <taxon>Andropogoneae</taxon>
        <taxon>Sorghinae</taxon>
        <taxon>Sorghum</taxon>
    </lineage>
</organism>
<dbReference type="AlphaFoldDB" id="A0A1Z5RD57"/>
<protein>
    <submittedName>
        <fullName evidence="1">Uncharacterized protein</fullName>
    </submittedName>
</protein>
<reference evidence="2" key="2">
    <citation type="journal article" date="2018" name="Plant J.">
        <title>The Sorghum bicolor reference genome: improved assembly, gene annotations, a transcriptome atlas, and signatures of genome organization.</title>
        <authorList>
            <person name="McCormick R.F."/>
            <person name="Truong S.K."/>
            <person name="Sreedasyam A."/>
            <person name="Jenkins J."/>
            <person name="Shu S."/>
            <person name="Sims D."/>
            <person name="Kennedy M."/>
            <person name="Amirebrahimi M."/>
            <person name="Weers B.D."/>
            <person name="McKinley B."/>
            <person name="Mattison A."/>
            <person name="Morishige D.T."/>
            <person name="Grimwood J."/>
            <person name="Schmutz J."/>
            <person name="Mullet J.E."/>
        </authorList>
    </citation>
    <scope>NUCLEOTIDE SEQUENCE [LARGE SCALE GENOMIC DNA]</scope>
    <source>
        <strain evidence="2">cv. BTx623</strain>
    </source>
</reference>
<dbReference type="PANTHER" id="PTHR38542">
    <property type="entry name" value="OS04G0450500 PROTEIN"/>
    <property type="match status" value="1"/>
</dbReference>
<evidence type="ECO:0000313" key="2">
    <source>
        <dbReference type="Proteomes" id="UP000000768"/>
    </source>
</evidence>
<dbReference type="OMA" id="MIYRPFM"/>
<reference evidence="1 2" key="1">
    <citation type="journal article" date="2009" name="Nature">
        <title>The Sorghum bicolor genome and the diversification of grasses.</title>
        <authorList>
            <person name="Paterson A.H."/>
            <person name="Bowers J.E."/>
            <person name="Bruggmann R."/>
            <person name="Dubchak I."/>
            <person name="Grimwood J."/>
            <person name="Gundlach H."/>
            <person name="Haberer G."/>
            <person name="Hellsten U."/>
            <person name="Mitros T."/>
            <person name="Poliakov A."/>
            <person name="Schmutz J."/>
            <person name="Spannagl M."/>
            <person name="Tang H."/>
            <person name="Wang X."/>
            <person name="Wicker T."/>
            <person name="Bharti A.K."/>
            <person name="Chapman J."/>
            <person name="Feltus F.A."/>
            <person name="Gowik U."/>
            <person name="Grigoriev I.V."/>
            <person name="Lyons E."/>
            <person name="Maher C.A."/>
            <person name="Martis M."/>
            <person name="Narechania A."/>
            <person name="Otillar R.P."/>
            <person name="Penning B.W."/>
            <person name="Salamov A.A."/>
            <person name="Wang Y."/>
            <person name="Zhang L."/>
            <person name="Carpita N.C."/>
            <person name="Freeling M."/>
            <person name="Gingle A.R."/>
            <person name="Hash C.T."/>
            <person name="Keller B."/>
            <person name="Klein P."/>
            <person name="Kresovich S."/>
            <person name="McCann M.C."/>
            <person name="Ming R."/>
            <person name="Peterson D.G."/>
            <person name="Mehboob-ur-Rahman"/>
            <person name="Ware D."/>
            <person name="Westhoff P."/>
            <person name="Mayer K.F."/>
            <person name="Messing J."/>
            <person name="Rokhsar D.S."/>
        </authorList>
    </citation>
    <scope>NUCLEOTIDE SEQUENCE [LARGE SCALE GENOMIC DNA]</scope>
    <source>
        <strain evidence="2">cv. BTx623</strain>
    </source>
</reference>
<dbReference type="Gramene" id="OQU81672">
    <property type="protein sequence ID" value="OQU81672"/>
    <property type="gene ID" value="SORBI_3006G100266"/>
</dbReference>
<sequence>MAAVVSWYGPLIDLSEAASHVGGFVQLLAVVRRILPHQVHNAATGRTYQKTIVEVGDDTRSSFSVSLWSSKHNSTIIAGDVLLLQNIKIVQFRNGLEGRASQMSSVQVLLNSKDLLNPEPEGIHELISSCKVGNTTKSKLRRVVEWTIRTKGALAESHHQIQVVSKNWKQTKENESTHFLSISELLSQRKLCNINIYACMSKMVLVSSLTAPLQANLSVINRHSFKEHNDIVRDLVTAGCKLCGSPLYHKNLHGENTCALDCPNNPKYLHVPGQIYKPFLIYIYDQSGQVPLLVRNRAAETLFAGIIADDVSECHKSHMLSEAYESCNLSNSGMIDDSGNKEIAKRRKIEQKPNFYLIWLILIKCLLSHGNNSPFCFQISVNPEKNVEDGRFELVYLTMPIP</sequence>
<proteinExistence type="predicted"/>
<dbReference type="InterPro" id="IPR012340">
    <property type="entry name" value="NA-bd_OB-fold"/>
</dbReference>
<keyword evidence="2" id="KW-1185">Reference proteome</keyword>